<organism evidence="1 2">
    <name type="scientific">Micromonospora sonchi</name>
    <dbReference type="NCBI Taxonomy" id="1763543"/>
    <lineage>
        <taxon>Bacteria</taxon>
        <taxon>Bacillati</taxon>
        <taxon>Actinomycetota</taxon>
        <taxon>Actinomycetes</taxon>
        <taxon>Micromonosporales</taxon>
        <taxon>Micromonosporaceae</taxon>
        <taxon>Micromonospora</taxon>
    </lineage>
</organism>
<dbReference type="AlphaFoldDB" id="A0A917TMD7"/>
<name>A0A917TMD7_9ACTN</name>
<evidence type="ECO:0000313" key="2">
    <source>
        <dbReference type="Proteomes" id="UP000608890"/>
    </source>
</evidence>
<dbReference type="RefSeq" id="WP_189041131.1">
    <property type="nucleotide sequence ID" value="NZ_BMNB01000003.1"/>
</dbReference>
<keyword evidence="2" id="KW-1185">Reference proteome</keyword>
<reference evidence="1" key="1">
    <citation type="journal article" date="2014" name="Int. J. Syst. Evol. Microbiol.">
        <title>Complete genome sequence of Corynebacterium casei LMG S-19264T (=DSM 44701T), isolated from a smear-ripened cheese.</title>
        <authorList>
            <consortium name="US DOE Joint Genome Institute (JGI-PGF)"/>
            <person name="Walter F."/>
            <person name="Albersmeier A."/>
            <person name="Kalinowski J."/>
            <person name="Ruckert C."/>
        </authorList>
    </citation>
    <scope>NUCLEOTIDE SEQUENCE</scope>
    <source>
        <strain evidence="1">CGMCC 4.7312</strain>
    </source>
</reference>
<evidence type="ECO:0000313" key="1">
    <source>
        <dbReference type="EMBL" id="GGM27896.1"/>
    </source>
</evidence>
<dbReference type="Proteomes" id="UP000608890">
    <property type="component" value="Unassembled WGS sequence"/>
</dbReference>
<dbReference type="EMBL" id="BMNB01000003">
    <property type="protein sequence ID" value="GGM27896.1"/>
    <property type="molecule type" value="Genomic_DNA"/>
</dbReference>
<protein>
    <submittedName>
        <fullName evidence="1">Uncharacterized protein</fullName>
    </submittedName>
</protein>
<comment type="caution">
    <text evidence="1">The sequence shown here is derived from an EMBL/GenBank/DDBJ whole genome shotgun (WGS) entry which is preliminary data.</text>
</comment>
<sequence length="120" mass="12770">MSGSPRIIRVDSARAVVGGVVHEAPPIATPGVTVDPDGTVRDTDGTPLARLTAANPDTPPALGVFRSESGRTELTVTEDGRLDIRLRLRQDVLTDKDVAGLRWALDRYEQVASERRGAGA</sequence>
<reference evidence="1" key="2">
    <citation type="submission" date="2020-09" db="EMBL/GenBank/DDBJ databases">
        <authorList>
            <person name="Sun Q."/>
            <person name="Zhou Y."/>
        </authorList>
    </citation>
    <scope>NUCLEOTIDE SEQUENCE</scope>
    <source>
        <strain evidence="1">CGMCC 4.7312</strain>
    </source>
</reference>
<gene>
    <name evidence="1" type="ORF">GCM10011608_10910</name>
</gene>
<proteinExistence type="predicted"/>
<accession>A0A917TMD7</accession>